<dbReference type="PANTHER" id="PTHR10015">
    <property type="entry name" value="HEAT SHOCK TRANSCRIPTION FACTOR"/>
    <property type="match status" value="1"/>
</dbReference>
<accession>A0A1E7FST5</accession>
<proteinExistence type="inferred from homology"/>
<dbReference type="SUPFAM" id="SSF46785">
    <property type="entry name" value="Winged helix' DNA-binding domain"/>
    <property type="match status" value="1"/>
</dbReference>
<reference evidence="6 7" key="1">
    <citation type="submission" date="2016-09" db="EMBL/GenBank/DDBJ databases">
        <title>Extensive genetic diversity and differential bi-allelic expression allows diatom success in the polar Southern Ocean.</title>
        <authorList>
            <consortium name="DOE Joint Genome Institute"/>
            <person name="Mock T."/>
            <person name="Otillar R.P."/>
            <person name="Strauss J."/>
            <person name="Dupont C."/>
            <person name="Frickenhaus S."/>
            <person name="Maumus F."/>
            <person name="Mcmullan M."/>
            <person name="Sanges R."/>
            <person name="Schmutz J."/>
            <person name="Toseland A."/>
            <person name="Valas R."/>
            <person name="Veluchamy A."/>
            <person name="Ward B.J."/>
            <person name="Allen A."/>
            <person name="Barry K."/>
            <person name="Falciatore A."/>
            <person name="Ferrante M."/>
            <person name="Fortunato A.E."/>
            <person name="Gloeckner G."/>
            <person name="Gruber A."/>
            <person name="Hipkin R."/>
            <person name="Janech M."/>
            <person name="Kroth P."/>
            <person name="Leese F."/>
            <person name="Lindquist E."/>
            <person name="Lyon B.R."/>
            <person name="Martin J."/>
            <person name="Mayer C."/>
            <person name="Parker M."/>
            <person name="Quesneville H."/>
            <person name="Raymond J."/>
            <person name="Uhlig C."/>
            <person name="Valentin K.U."/>
            <person name="Worden A.Z."/>
            <person name="Armbrust E.V."/>
            <person name="Bowler C."/>
            <person name="Green B."/>
            <person name="Moulton V."/>
            <person name="Van Oosterhout C."/>
            <person name="Grigoriev I."/>
        </authorList>
    </citation>
    <scope>NUCLEOTIDE SEQUENCE [LARGE SCALE GENOMIC DNA]</scope>
    <source>
        <strain evidence="6 7">CCMP1102</strain>
    </source>
</reference>
<dbReference type="AlphaFoldDB" id="A0A1E7FST5"/>
<dbReference type="Gene3D" id="1.10.10.10">
    <property type="entry name" value="Winged helix-like DNA-binding domain superfamily/Winged helix DNA-binding domain"/>
    <property type="match status" value="1"/>
</dbReference>
<dbReference type="PANTHER" id="PTHR10015:SF206">
    <property type="entry name" value="HSF-TYPE DNA-BINDING DOMAIN-CONTAINING PROTEIN"/>
    <property type="match status" value="1"/>
</dbReference>
<comment type="subcellular location">
    <subcellularLocation>
        <location evidence="1">Nucleus</location>
    </subcellularLocation>
</comment>
<dbReference type="InterPro" id="IPR000232">
    <property type="entry name" value="HSF_DNA-bd"/>
</dbReference>
<dbReference type="KEGG" id="fcy:FRACYDRAFT_155230"/>
<dbReference type="InterPro" id="IPR036388">
    <property type="entry name" value="WH-like_DNA-bd_sf"/>
</dbReference>
<keyword evidence="2" id="KW-0238">DNA-binding</keyword>
<feature type="non-terminal residue" evidence="6">
    <location>
        <position position="84"/>
    </location>
</feature>
<dbReference type="GO" id="GO:0043565">
    <property type="term" value="F:sequence-specific DNA binding"/>
    <property type="evidence" value="ECO:0007669"/>
    <property type="project" value="InterPro"/>
</dbReference>
<keyword evidence="7" id="KW-1185">Reference proteome</keyword>
<organism evidence="6 7">
    <name type="scientific">Fragilariopsis cylindrus CCMP1102</name>
    <dbReference type="NCBI Taxonomy" id="635003"/>
    <lineage>
        <taxon>Eukaryota</taxon>
        <taxon>Sar</taxon>
        <taxon>Stramenopiles</taxon>
        <taxon>Ochrophyta</taxon>
        <taxon>Bacillariophyta</taxon>
        <taxon>Bacillariophyceae</taxon>
        <taxon>Bacillariophycidae</taxon>
        <taxon>Bacillariales</taxon>
        <taxon>Bacillariaceae</taxon>
        <taxon>Fragilariopsis</taxon>
    </lineage>
</organism>
<dbReference type="FunFam" id="1.10.10.10:FF:000479">
    <property type="entry name" value="Predicted protein"/>
    <property type="match status" value="1"/>
</dbReference>
<name>A0A1E7FST5_9STRA</name>
<dbReference type="EMBL" id="KV784354">
    <property type="protein sequence ID" value="OEU20893.1"/>
    <property type="molecule type" value="Genomic_DNA"/>
</dbReference>
<dbReference type="SMART" id="SM00415">
    <property type="entry name" value="HSF"/>
    <property type="match status" value="1"/>
</dbReference>
<evidence type="ECO:0000313" key="6">
    <source>
        <dbReference type="EMBL" id="OEU20893.1"/>
    </source>
</evidence>
<evidence type="ECO:0000313" key="7">
    <source>
        <dbReference type="Proteomes" id="UP000095751"/>
    </source>
</evidence>
<evidence type="ECO:0000256" key="4">
    <source>
        <dbReference type="RuleBase" id="RU004020"/>
    </source>
</evidence>
<dbReference type="InterPro" id="IPR036390">
    <property type="entry name" value="WH_DNA-bd_sf"/>
</dbReference>
<sequence length="84" mass="10033">MLENVEDTSTVSWLSHGRAFLVRRPTEFTSKIMPRYFRQTKLTSFQRQLNLYGFRRLTQGADSGAYYHELFLKGRPQLCLRMQR</sequence>
<dbReference type="InParanoid" id="A0A1E7FST5"/>
<gene>
    <name evidence="6" type="ORF">FRACYDRAFT_155230</name>
</gene>
<comment type="similarity">
    <text evidence="4">Belongs to the HSF family.</text>
</comment>
<dbReference type="GO" id="GO:0005634">
    <property type="term" value="C:nucleus"/>
    <property type="evidence" value="ECO:0007669"/>
    <property type="project" value="UniProtKB-SubCell"/>
</dbReference>
<protein>
    <recommendedName>
        <fullName evidence="5">HSF-type DNA-binding domain-containing protein</fullName>
    </recommendedName>
</protein>
<dbReference type="GO" id="GO:0003700">
    <property type="term" value="F:DNA-binding transcription factor activity"/>
    <property type="evidence" value="ECO:0007669"/>
    <property type="project" value="InterPro"/>
</dbReference>
<evidence type="ECO:0000256" key="2">
    <source>
        <dbReference type="ARBA" id="ARBA00023125"/>
    </source>
</evidence>
<evidence type="ECO:0000259" key="5">
    <source>
        <dbReference type="SMART" id="SM00415"/>
    </source>
</evidence>
<dbReference type="PRINTS" id="PR00056">
    <property type="entry name" value="HSFDOMAIN"/>
</dbReference>
<dbReference type="OrthoDB" id="79033at2759"/>
<dbReference type="Proteomes" id="UP000095751">
    <property type="component" value="Unassembled WGS sequence"/>
</dbReference>
<evidence type="ECO:0000256" key="3">
    <source>
        <dbReference type="ARBA" id="ARBA00023242"/>
    </source>
</evidence>
<dbReference type="Pfam" id="PF00447">
    <property type="entry name" value="HSF_DNA-bind"/>
    <property type="match status" value="1"/>
</dbReference>
<feature type="domain" description="HSF-type DNA-binding" evidence="5">
    <location>
        <begin position="5"/>
        <end position="84"/>
    </location>
</feature>
<evidence type="ECO:0000256" key="1">
    <source>
        <dbReference type="ARBA" id="ARBA00004123"/>
    </source>
</evidence>
<keyword evidence="3" id="KW-0539">Nucleus</keyword>